<organism evidence="2 3">
    <name type="scientific">Proteus myxofaciens ATCC 19692</name>
    <dbReference type="NCBI Taxonomy" id="1354337"/>
    <lineage>
        <taxon>Bacteria</taxon>
        <taxon>Pseudomonadati</taxon>
        <taxon>Pseudomonadota</taxon>
        <taxon>Gammaproteobacteria</taxon>
        <taxon>Enterobacterales</taxon>
        <taxon>Morganellaceae</taxon>
        <taxon>Proteus</taxon>
    </lineage>
</organism>
<evidence type="ECO:0000313" key="2">
    <source>
        <dbReference type="EMBL" id="OAT18262.1"/>
    </source>
</evidence>
<evidence type="ECO:0000259" key="1">
    <source>
        <dbReference type="PROSITE" id="PS50943"/>
    </source>
</evidence>
<sequence length="76" mass="9111">MTGQQLAKLMNISQQQISRYEIGTTPITFDQLQEFLLVLDKRWLDVFKFLENETNPKIKRNENKYISWKSYPSKNL</sequence>
<name>A0A198F042_9GAMM</name>
<evidence type="ECO:0000313" key="3">
    <source>
        <dbReference type="Proteomes" id="UP000094023"/>
    </source>
</evidence>
<accession>A0A198F042</accession>
<dbReference type="STRING" id="1354337.M983_3239"/>
<dbReference type="Gene3D" id="1.10.260.40">
    <property type="entry name" value="lambda repressor-like DNA-binding domains"/>
    <property type="match status" value="1"/>
</dbReference>
<proteinExistence type="predicted"/>
<gene>
    <name evidence="2" type="ORF">M983_3239</name>
</gene>
<dbReference type="InterPro" id="IPR010982">
    <property type="entry name" value="Lambda_DNA-bd_dom_sf"/>
</dbReference>
<dbReference type="PROSITE" id="PS50943">
    <property type="entry name" value="HTH_CROC1"/>
    <property type="match status" value="1"/>
</dbReference>
<feature type="domain" description="HTH cro/C1-type" evidence="1">
    <location>
        <begin position="4"/>
        <end position="46"/>
    </location>
</feature>
<dbReference type="CDD" id="cd00093">
    <property type="entry name" value="HTH_XRE"/>
    <property type="match status" value="1"/>
</dbReference>
<dbReference type="AlphaFoldDB" id="A0A198F042"/>
<dbReference type="EMBL" id="LXEN01000173">
    <property type="protein sequence ID" value="OAT18262.1"/>
    <property type="molecule type" value="Genomic_DNA"/>
</dbReference>
<dbReference type="SUPFAM" id="SSF47413">
    <property type="entry name" value="lambda repressor-like DNA-binding domains"/>
    <property type="match status" value="1"/>
</dbReference>
<dbReference type="Proteomes" id="UP000094023">
    <property type="component" value="Unassembled WGS sequence"/>
</dbReference>
<dbReference type="Pfam" id="PF01381">
    <property type="entry name" value="HTH_3"/>
    <property type="match status" value="1"/>
</dbReference>
<protein>
    <recommendedName>
        <fullName evidence="1">HTH cro/C1-type domain-containing protein</fullName>
    </recommendedName>
</protein>
<keyword evidence="3" id="KW-1185">Reference proteome</keyword>
<reference evidence="2 3" key="1">
    <citation type="submission" date="2016-04" db="EMBL/GenBank/DDBJ databases">
        <title>ATOL: Assembling a taxonomically balanced genome-scale reconstruction of the evolutionary history of the Enterobacteriaceae.</title>
        <authorList>
            <person name="Plunkett G.III."/>
            <person name="Neeno-Eckwall E.C."/>
            <person name="Glasner J.D."/>
            <person name="Perna N.T."/>
        </authorList>
    </citation>
    <scope>NUCLEOTIDE SEQUENCE [LARGE SCALE GENOMIC DNA]</scope>
    <source>
        <strain evidence="2 3">ATCC 19692</strain>
    </source>
</reference>
<comment type="caution">
    <text evidence="2">The sequence shown here is derived from an EMBL/GenBank/DDBJ whole genome shotgun (WGS) entry which is preliminary data.</text>
</comment>
<dbReference type="GO" id="GO:0003677">
    <property type="term" value="F:DNA binding"/>
    <property type="evidence" value="ECO:0007669"/>
    <property type="project" value="InterPro"/>
</dbReference>
<dbReference type="InterPro" id="IPR001387">
    <property type="entry name" value="Cro/C1-type_HTH"/>
</dbReference>